<sequence length="318" mass="35062">MPKFYKVTIPLCVSSLLAANNPILTRVLCEPSRYTVLPFCPSFHLQTRMCYTFLSGSYCEASKCTFAHTEEELRGSGKALRLCTKFFLDGYCNKEDKCPMAHNINQLDPSVKFTSTELMNGVCDDEESERCKNHLGSKNSQGEDIGNKPNNVHMNSCSMKNGNISSVKNVNMGTTNLKSMGTNMKNVGADVKSVGIDVKNVGENVKSNLNNSVNDSSSGDSNTYDAKSDEENSKVVHNMVNFLNNSGKRGPQEPKKNTLNFCRNVDNKAYKEFLLEGNLASDIFDETKRRDGKETSALCIVHKCVSMSKCACNEGITA</sequence>
<evidence type="ECO:0000313" key="10">
    <source>
        <dbReference type="Proteomes" id="UP000078555"/>
    </source>
</evidence>
<feature type="region of interest" description="Disordered" evidence="5">
    <location>
        <begin position="206"/>
        <end position="231"/>
    </location>
</feature>
<dbReference type="GO" id="GO:0008270">
    <property type="term" value="F:zinc ion binding"/>
    <property type="evidence" value="ECO:0007669"/>
    <property type="project" value="UniProtKB-KW"/>
</dbReference>
<feature type="zinc finger region" description="C3H1-type" evidence="4">
    <location>
        <begin position="45"/>
        <end position="71"/>
    </location>
</feature>
<gene>
    <name evidence="7" type="ORF">POVWA1_018420</name>
    <name evidence="8" type="ORF">POVWA2_018330</name>
</gene>
<feature type="compositionally biased region" description="Low complexity" evidence="5">
    <location>
        <begin position="206"/>
        <end position="222"/>
    </location>
</feature>
<evidence type="ECO:0000256" key="3">
    <source>
        <dbReference type="ARBA" id="ARBA00022833"/>
    </source>
</evidence>
<evidence type="ECO:0000313" key="7">
    <source>
        <dbReference type="EMBL" id="SBT33681.1"/>
    </source>
</evidence>
<evidence type="ECO:0000313" key="8">
    <source>
        <dbReference type="EMBL" id="SBT34116.1"/>
    </source>
</evidence>
<dbReference type="SMART" id="SM00356">
    <property type="entry name" value="ZnF_C3H1"/>
    <property type="match status" value="2"/>
</dbReference>
<dbReference type="InterPro" id="IPR036855">
    <property type="entry name" value="Znf_CCCH_sf"/>
</dbReference>
<dbReference type="InterPro" id="IPR000571">
    <property type="entry name" value="Znf_CCCH"/>
</dbReference>
<proteinExistence type="predicted"/>
<feature type="domain" description="C3H1-type" evidence="6">
    <location>
        <begin position="45"/>
        <end position="71"/>
    </location>
</feature>
<protein>
    <submittedName>
        <fullName evidence="8">Zinc finger protein, putative</fullName>
    </submittedName>
</protein>
<dbReference type="Gene3D" id="3.30.1370.210">
    <property type="match status" value="1"/>
</dbReference>
<name>A0A1A8YRJ0_PLAOA</name>
<dbReference type="SUPFAM" id="SSF90229">
    <property type="entry name" value="CCCH zinc finger"/>
    <property type="match status" value="1"/>
</dbReference>
<reference evidence="8" key="1">
    <citation type="submission" date="2016-05" db="EMBL/GenBank/DDBJ databases">
        <authorList>
            <person name="Lavstsen T."/>
            <person name="Jespersen J.S."/>
        </authorList>
    </citation>
    <scope>NUCLEOTIDE SEQUENCE [LARGE SCALE GENOMIC DNA]</scope>
</reference>
<evidence type="ECO:0000256" key="4">
    <source>
        <dbReference type="PROSITE-ProRule" id="PRU00723"/>
    </source>
</evidence>
<dbReference type="Proteomes" id="UP000078550">
    <property type="component" value="Unassembled WGS sequence"/>
</dbReference>
<evidence type="ECO:0000313" key="9">
    <source>
        <dbReference type="Proteomes" id="UP000078550"/>
    </source>
</evidence>
<organism evidence="8 9">
    <name type="scientific">Plasmodium ovale wallikeri</name>
    <dbReference type="NCBI Taxonomy" id="864142"/>
    <lineage>
        <taxon>Eukaryota</taxon>
        <taxon>Sar</taxon>
        <taxon>Alveolata</taxon>
        <taxon>Apicomplexa</taxon>
        <taxon>Aconoidasida</taxon>
        <taxon>Haemosporida</taxon>
        <taxon>Plasmodiidae</taxon>
        <taxon>Plasmodium</taxon>
        <taxon>Plasmodium (Plasmodium)</taxon>
    </lineage>
</organism>
<evidence type="ECO:0000256" key="5">
    <source>
        <dbReference type="SAM" id="MobiDB-lite"/>
    </source>
</evidence>
<dbReference type="Proteomes" id="UP000078555">
    <property type="component" value="Unassembled WGS sequence"/>
</dbReference>
<evidence type="ECO:0000256" key="1">
    <source>
        <dbReference type="ARBA" id="ARBA00022723"/>
    </source>
</evidence>
<dbReference type="PROSITE" id="PS50103">
    <property type="entry name" value="ZF_C3H1"/>
    <property type="match status" value="2"/>
</dbReference>
<reference evidence="9 10" key="2">
    <citation type="submission" date="2016-05" db="EMBL/GenBank/DDBJ databases">
        <authorList>
            <person name="Naeem Raeece"/>
        </authorList>
    </citation>
    <scope>NUCLEOTIDE SEQUENCE [LARGE SCALE GENOMIC DNA]</scope>
</reference>
<keyword evidence="10" id="KW-1185">Reference proteome</keyword>
<accession>A0A1A8YRJ0</accession>
<evidence type="ECO:0000256" key="2">
    <source>
        <dbReference type="ARBA" id="ARBA00022771"/>
    </source>
</evidence>
<dbReference type="EMBL" id="FLRD01000058">
    <property type="protein sequence ID" value="SBT33681.1"/>
    <property type="molecule type" value="Genomic_DNA"/>
</dbReference>
<evidence type="ECO:0000259" key="6">
    <source>
        <dbReference type="PROSITE" id="PS50103"/>
    </source>
</evidence>
<keyword evidence="1 4" id="KW-0479">Metal-binding</keyword>
<feature type="domain" description="C3H1-type" evidence="6">
    <location>
        <begin position="77"/>
        <end position="105"/>
    </location>
</feature>
<feature type="zinc finger region" description="C3H1-type" evidence="4">
    <location>
        <begin position="77"/>
        <end position="105"/>
    </location>
</feature>
<dbReference type="EMBL" id="FLRE01000070">
    <property type="protein sequence ID" value="SBT34116.1"/>
    <property type="molecule type" value="Genomic_DNA"/>
</dbReference>
<keyword evidence="2 4" id="KW-0863">Zinc-finger</keyword>
<keyword evidence="3 4" id="KW-0862">Zinc</keyword>
<dbReference type="AlphaFoldDB" id="A0A1A8YRJ0"/>